<feature type="transmembrane region" description="Helical" evidence="1">
    <location>
        <begin position="39"/>
        <end position="57"/>
    </location>
</feature>
<feature type="transmembrane region" description="Helical" evidence="1">
    <location>
        <begin position="63"/>
        <end position="82"/>
    </location>
</feature>
<dbReference type="Proteomes" id="UP000013047">
    <property type="component" value="Unassembled WGS sequence"/>
</dbReference>
<protein>
    <submittedName>
        <fullName evidence="2">Monovalent cation/proton antiporter subunit MnhG/PhaG</fullName>
    </submittedName>
</protein>
<sequence>MSGFLAWLSSALLLLGASIGLIGAIGVLRLPDSYTRLHAASKAGALGAALILAGVAAASEGGFALAALFAMLVLLATAPLAAHAMARAAHRSGIAPLTGALGDALAQARAETEGEAEAGAATPP</sequence>
<dbReference type="AlphaFoldDB" id="N6ZWP7"/>
<organism evidence="2 3">
    <name type="scientific">Thauera phenylacetica B4P</name>
    <dbReference type="NCBI Taxonomy" id="1234382"/>
    <lineage>
        <taxon>Bacteria</taxon>
        <taxon>Pseudomonadati</taxon>
        <taxon>Pseudomonadota</taxon>
        <taxon>Betaproteobacteria</taxon>
        <taxon>Rhodocyclales</taxon>
        <taxon>Zoogloeaceae</taxon>
        <taxon>Thauera</taxon>
    </lineage>
</organism>
<keyword evidence="3" id="KW-1185">Reference proteome</keyword>
<name>N6ZWP7_9RHOO</name>
<feature type="transmembrane region" description="Helical" evidence="1">
    <location>
        <begin position="6"/>
        <end position="27"/>
    </location>
</feature>
<dbReference type="InterPro" id="IPR005133">
    <property type="entry name" value="PhaG_MnhG_YufB"/>
</dbReference>
<dbReference type="RefSeq" id="WP_004365282.1">
    <property type="nucleotide sequence ID" value="NZ_AMXF01000099.1"/>
</dbReference>
<gene>
    <name evidence="2" type="ORF">C667_13385</name>
</gene>
<keyword evidence="1" id="KW-0812">Transmembrane</keyword>
<keyword evidence="1" id="KW-1133">Transmembrane helix</keyword>
<dbReference type="NCBIfam" id="TIGR01300">
    <property type="entry name" value="CPA3_mnhG_phaG"/>
    <property type="match status" value="1"/>
</dbReference>
<dbReference type="EMBL" id="AMXF01000099">
    <property type="protein sequence ID" value="ENO96549.1"/>
    <property type="molecule type" value="Genomic_DNA"/>
</dbReference>
<accession>N6ZWP7</accession>
<evidence type="ECO:0000313" key="3">
    <source>
        <dbReference type="Proteomes" id="UP000013047"/>
    </source>
</evidence>
<dbReference type="PANTHER" id="PTHR34703:SF1">
    <property type="entry name" value="ANTIPORTER SUBUNIT MNHG2-RELATED"/>
    <property type="match status" value="1"/>
</dbReference>
<dbReference type="GO" id="GO:0015385">
    <property type="term" value="F:sodium:proton antiporter activity"/>
    <property type="evidence" value="ECO:0007669"/>
    <property type="project" value="TreeGrafter"/>
</dbReference>
<reference evidence="2 3" key="1">
    <citation type="submission" date="2012-09" db="EMBL/GenBank/DDBJ databases">
        <title>Draft Genome Sequences of 6 Strains from Genus Thauera.</title>
        <authorList>
            <person name="Liu B."/>
            <person name="Shapleigh J.P."/>
            <person name="Frostegard A.H."/>
        </authorList>
    </citation>
    <scope>NUCLEOTIDE SEQUENCE [LARGE SCALE GENOMIC DNA]</scope>
    <source>
        <strain evidence="2 3">B4P</strain>
    </source>
</reference>
<keyword evidence="1" id="KW-0472">Membrane</keyword>
<dbReference type="Pfam" id="PF03334">
    <property type="entry name" value="PhaG_MnhG_YufB"/>
    <property type="match status" value="1"/>
</dbReference>
<evidence type="ECO:0000313" key="2">
    <source>
        <dbReference type="EMBL" id="ENO96549.1"/>
    </source>
</evidence>
<evidence type="ECO:0000256" key="1">
    <source>
        <dbReference type="SAM" id="Phobius"/>
    </source>
</evidence>
<dbReference type="PANTHER" id="PTHR34703">
    <property type="entry name" value="ANTIPORTER SUBUNIT MNHG2-RELATED"/>
    <property type="match status" value="1"/>
</dbReference>
<comment type="caution">
    <text evidence="2">The sequence shown here is derived from an EMBL/GenBank/DDBJ whole genome shotgun (WGS) entry which is preliminary data.</text>
</comment>
<proteinExistence type="predicted"/>